<dbReference type="Pfam" id="PF24883">
    <property type="entry name" value="NPHP3_N"/>
    <property type="match status" value="1"/>
</dbReference>
<dbReference type="PROSITE" id="PS50837">
    <property type="entry name" value="NACHT"/>
    <property type="match status" value="1"/>
</dbReference>
<reference evidence="3" key="1">
    <citation type="journal article" date="2019" name="Environ. Microbiol.">
        <title>Fungal ecological strategies reflected in gene transcription - a case study of two litter decomposers.</title>
        <authorList>
            <person name="Barbi F."/>
            <person name="Kohler A."/>
            <person name="Barry K."/>
            <person name="Baskaran P."/>
            <person name="Daum C."/>
            <person name="Fauchery L."/>
            <person name="Ihrmark K."/>
            <person name="Kuo A."/>
            <person name="LaButti K."/>
            <person name="Lipzen A."/>
            <person name="Morin E."/>
            <person name="Grigoriev I.V."/>
            <person name="Henrissat B."/>
            <person name="Lindahl B."/>
            <person name="Martin F."/>
        </authorList>
    </citation>
    <scope>NUCLEOTIDE SEQUENCE</scope>
    <source>
        <strain evidence="3">JB14</strain>
    </source>
</reference>
<keyword evidence="1" id="KW-0677">Repeat</keyword>
<evidence type="ECO:0000313" key="3">
    <source>
        <dbReference type="EMBL" id="KAE9403796.1"/>
    </source>
</evidence>
<feature type="domain" description="NACHT" evidence="2">
    <location>
        <begin position="303"/>
        <end position="447"/>
    </location>
</feature>
<dbReference type="InterPro" id="IPR007111">
    <property type="entry name" value="NACHT_NTPase"/>
</dbReference>
<dbReference type="AlphaFoldDB" id="A0A6A4I008"/>
<dbReference type="EMBL" id="ML769422">
    <property type="protein sequence ID" value="KAE9403796.1"/>
    <property type="molecule type" value="Genomic_DNA"/>
</dbReference>
<sequence>MSKFFLQEKVMCMVTILFSDLKEKVSEPQPVILNLKNKHNELLPDCFLHISITQQSSHDAASSAISEIKPGIGKLTKHEDIAKTGGFIVKAVNDHSKDIAGTLGSIATKLNALANIIDKAAEVHPYVNIAWKIVSSVQKAVSAQVERDHDIQELAETIETFFGFVDSLPDNRNRIMELEKVIKTVIQQTLECMLFIQEYCKCGFGERLMKQTFSSTGTQVKQFQEKFKKLQESFTTGTVSNIAIVSFRISEKLDKLDLRTQLNPIPGSDRDLHKSCLPGTCQKILQLIGQWAYSPSSEQSKQNILWLCAQAGFGKSTLANTIAHQCSALHRLVIYHCFERGKDSDLKSFIRTIAYRLSTFCPQFGTTLANILEKNSSVFDLSLDEHFSTLVLDPLLQIKDFTSEEGPVLIVLDALDECQSAQELAQLLGSSFKQLPFFVRILITSRPELNIKEHLEGKPHIYMPDLEEISDSDDITTYLRHEFDRIRTRPQYEYLNLDHDWPGSETITALSKQSSGLFIWCSTVHQIHMSDYCY</sequence>
<evidence type="ECO:0000259" key="2">
    <source>
        <dbReference type="PROSITE" id="PS50837"/>
    </source>
</evidence>
<evidence type="ECO:0000313" key="4">
    <source>
        <dbReference type="Proteomes" id="UP000799118"/>
    </source>
</evidence>
<dbReference type="SUPFAM" id="SSF52540">
    <property type="entry name" value="P-loop containing nucleoside triphosphate hydrolases"/>
    <property type="match status" value="1"/>
</dbReference>
<gene>
    <name evidence="3" type="ORF">BT96DRAFT_878435</name>
</gene>
<dbReference type="OrthoDB" id="163438at2759"/>
<evidence type="ECO:0000256" key="1">
    <source>
        <dbReference type="ARBA" id="ARBA00022737"/>
    </source>
</evidence>
<dbReference type="InterPro" id="IPR027417">
    <property type="entry name" value="P-loop_NTPase"/>
</dbReference>
<dbReference type="InterPro" id="IPR056884">
    <property type="entry name" value="NPHP3-like_N"/>
</dbReference>
<name>A0A6A4I008_9AGAR</name>
<proteinExistence type="predicted"/>
<dbReference type="Proteomes" id="UP000799118">
    <property type="component" value="Unassembled WGS sequence"/>
</dbReference>
<keyword evidence="4" id="KW-1185">Reference proteome</keyword>
<dbReference type="Gene3D" id="3.40.50.300">
    <property type="entry name" value="P-loop containing nucleotide triphosphate hydrolases"/>
    <property type="match status" value="1"/>
</dbReference>
<accession>A0A6A4I008</accession>
<organism evidence="3 4">
    <name type="scientific">Gymnopus androsaceus JB14</name>
    <dbReference type="NCBI Taxonomy" id="1447944"/>
    <lineage>
        <taxon>Eukaryota</taxon>
        <taxon>Fungi</taxon>
        <taxon>Dikarya</taxon>
        <taxon>Basidiomycota</taxon>
        <taxon>Agaricomycotina</taxon>
        <taxon>Agaricomycetes</taxon>
        <taxon>Agaricomycetidae</taxon>
        <taxon>Agaricales</taxon>
        <taxon>Marasmiineae</taxon>
        <taxon>Omphalotaceae</taxon>
        <taxon>Gymnopus</taxon>
    </lineage>
</organism>
<protein>
    <recommendedName>
        <fullName evidence="2">NACHT domain-containing protein</fullName>
    </recommendedName>
</protein>
<dbReference type="PANTHER" id="PTHR10039">
    <property type="entry name" value="AMELOGENIN"/>
    <property type="match status" value="1"/>
</dbReference>